<dbReference type="Gene3D" id="3.40.50.1820">
    <property type="entry name" value="alpha/beta hydrolase"/>
    <property type="match status" value="1"/>
</dbReference>
<dbReference type="SUPFAM" id="SSF53474">
    <property type="entry name" value="alpha/beta-Hydrolases"/>
    <property type="match status" value="1"/>
</dbReference>
<dbReference type="PRINTS" id="PR00111">
    <property type="entry name" value="ABHYDROLASE"/>
</dbReference>
<gene>
    <name evidence="3" type="ORF">VSH64_17160</name>
</gene>
<feature type="compositionally biased region" description="Basic and acidic residues" evidence="1">
    <location>
        <begin position="250"/>
        <end position="259"/>
    </location>
</feature>
<organism evidence="3 4">
    <name type="scientific">Amycolatopsis rhabdoformis</name>
    <dbReference type="NCBI Taxonomy" id="1448059"/>
    <lineage>
        <taxon>Bacteria</taxon>
        <taxon>Bacillati</taxon>
        <taxon>Actinomycetota</taxon>
        <taxon>Actinomycetes</taxon>
        <taxon>Pseudonocardiales</taxon>
        <taxon>Pseudonocardiaceae</taxon>
        <taxon>Amycolatopsis</taxon>
    </lineage>
</organism>
<dbReference type="GO" id="GO:0016787">
    <property type="term" value="F:hydrolase activity"/>
    <property type="evidence" value="ECO:0007669"/>
    <property type="project" value="UniProtKB-KW"/>
</dbReference>
<feature type="domain" description="AB hydrolase-1" evidence="2">
    <location>
        <begin position="21"/>
        <end position="128"/>
    </location>
</feature>
<feature type="region of interest" description="Disordered" evidence="1">
    <location>
        <begin position="234"/>
        <end position="259"/>
    </location>
</feature>
<name>A0ABZ1IJR2_9PSEU</name>
<feature type="compositionally biased region" description="Basic residues" evidence="1">
    <location>
        <begin position="234"/>
        <end position="247"/>
    </location>
</feature>
<accession>A0ABZ1IJR2</accession>
<feature type="compositionally biased region" description="Basic residues" evidence="1">
    <location>
        <begin position="341"/>
        <end position="351"/>
    </location>
</feature>
<dbReference type="InterPro" id="IPR050266">
    <property type="entry name" value="AB_hydrolase_sf"/>
</dbReference>
<keyword evidence="3" id="KW-0378">Hydrolase</keyword>
<proteinExistence type="predicted"/>
<dbReference type="PANTHER" id="PTHR43798">
    <property type="entry name" value="MONOACYLGLYCEROL LIPASE"/>
    <property type="match status" value="1"/>
</dbReference>
<dbReference type="RefSeq" id="WP_326836613.1">
    <property type="nucleotide sequence ID" value="NZ_CP142149.1"/>
</dbReference>
<protein>
    <submittedName>
        <fullName evidence="3">Alpha/beta hydrolase</fullName>
    </submittedName>
</protein>
<dbReference type="EMBL" id="CP142149">
    <property type="protein sequence ID" value="WSE33814.1"/>
    <property type="molecule type" value="Genomic_DNA"/>
</dbReference>
<dbReference type="PANTHER" id="PTHR43798:SF33">
    <property type="entry name" value="HYDROLASE, PUTATIVE (AFU_ORTHOLOGUE AFUA_2G14860)-RELATED"/>
    <property type="match status" value="1"/>
</dbReference>
<dbReference type="Pfam" id="PF00561">
    <property type="entry name" value="Abhydrolase_1"/>
    <property type="match status" value="1"/>
</dbReference>
<evidence type="ECO:0000256" key="1">
    <source>
        <dbReference type="SAM" id="MobiDB-lite"/>
    </source>
</evidence>
<evidence type="ECO:0000259" key="2">
    <source>
        <dbReference type="Pfam" id="PF00561"/>
    </source>
</evidence>
<dbReference type="InterPro" id="IPR029058">
    <property type="entry name" value="AB_hydrolase_fold"/>
</dbReference>
<reference evidence="3 4" key="1">
    <citation type="journal article" date="2015" name="Int. J. Syst. Evol. Microbiol.">
        <title>Amycolatopsis rhabdoformis sp. nov., an actinomycete isolated from a tropical forest soil.</title>
        <authorList>
            <person name="Souza W.R."/>
            <person name="Silva R.E."/>
            <person name="Goodfellow M."/>
            <person name="Busarakam K."/>
            <person name="Figueiro F.S."/>
            <person name="Ferreira D."/>
            <person name="Rodrigues-Filho E."/>
            <person name="Moraes L.A.B."/>
            <person name="Zucchi T.D."/>
        </authorList>
    </citation>
    <scope>NUCLEOTIDE SEQUENCE [LARGE SCALE GENOMIC DNA]</scope>
    <source>
        <strain evidence="3 4">NCIMB 14900</strain>
    </source>
</reference>
<sequence>METLDAGGQRIAYRTSSGSGPAVVFVHGNSSSSAAWARVLDSPFGRRFRILALDLPGHGSSAPAASPEVYSIPGYARVVADFAEAADAGDAVLVGWSLGGHIALSASTRLPGVRGIVVHGTPPVASAADLATAFLPNPAVATGFTGPVSREDAVAYARAQLAPGSPLPVDEAVAHILATDPEARAALGRSLQSTANADERSIVAGSRVPVAILHGAEETAGEPGVPAHRHLAPAVARRSRRPARRGPHAAGRDPVRVHGRADGLPRRSCVTWVTHRTCSGGVGVLLRESHALVGPFGGCPQWTPEEGEALWGAGKRYWWRPAHSRPRRRSASPPPRPPASNHRRVPARPCT</sequence>
<evidence type="ECO:0000313" key="4">
    <source>
        <dbReference type="Proteomes" id="UP001330812"/>
    </source>
</evidence>
<evidence type="ECO:0000313" key="3">
    <source>
        <dbReference type="EMBL" id="WSE33814.1"/>
    </source>
</evidence>
<dbReference type="Proteomes" id="UP001330812">
    <property type="component" value="Chromosome"/>
</dbReference>
<keyword evidence="4" id="KW-1185">Reference proteome</keyword>
<dbReference type="InterPro" id="IPR000073">
    <property type="entry name" value="AB_hydrolase_1"/>
</dbReference>
<feature type="region of interest" description="Disordered" evidence="1">
    <location>
        <begin position="322"/>
        <end position="351"/>
    </location>
</feature>